<proteinExistence type="predicted"/>
<reference evidence="2 3" key="1">
    <citation type="journal article" date="2020" name="IScience">
        <title>Genome Sequencing of the Endangered Kingdonia uniflora (Circaeasteraceae, Ranunculales) Reveals Potential Mechanisms of Evolutionary Specialization.</title>
        <authorList>
            <person name="Sun Y."/>
            <person name="Deng T."/>
            <person name="Zhang A."/>
            <person name="Moore M.J."/>
            <person name="Landis J.B."/>
            <person name="Lin N."/>
            <person name="Zhang H."/>
            <person name="Zhang X."/>
            <person name="Huang J."/>
            <person name="Zhang X."/>
            <person name="Sun H."/>
            <person name="Wang H."/>
        </authorList>
    </citation>
    <scope>NUCLEOTIDE SEQUENCE [LARGE SCALE GENOMIC DNA]</scope>
    <source>
        <strain evidence="2">TB1705</strain>
        <tissue evidence="2">Leaf</tissue>
    </source>
</reference>
<keyword evidence="1" id="KW-1133">Transmembrane helix</keyword>
<dbReference type="OrthoDB" id="999321at2759"/>
<feature type="transmembrane region" description="Helical" evidence="1">
    <location>
        <begin position="12"/>
        <end position="35"/>
    </location>
</feature>
<evidence type="ECO:0000313" key="2">
    <source>
        <dbReference type="EMBL" id="KAF6165512.1"/>
    </source>
</evidence>
<evidence type="ECO:0000256" key="1">
    <source>
        <dbReference type="SAM" id="Phobius"/>
    </source>
</evidence>
<name>A0A7J7NEV6_9MAGN</name>
<keyword evidence="3" id="KW-1185">Reference proteome</keyword>
<dbReference type="AlphaFoldDB" id="A0A7J7NEV6"/>
<dbReference type="PANTHER" id="PTHR34268">
    <property type="entry name" value="OS01G0321850 PROTEIN"/>
    <property type="match status" value="1"/>
</dbReference>
<keyword evidence="1" id="KW-0812">Transmembrane</keyword>
<keyword evidence="1" id="KW-0472">Membrane</keyword>
<organism evidence="2 3">
    <name type="scientific">Kingdonia uniflora</name>
    <dbReference type="NCBI Taxonomy" id="39325"/>
    <lineage>
        <taxon>Eukaryota</taxon>
        <taxon>Viridiplantae</taxon>
        <taxon>Streptophyta</taxon>
        <taxon>Embryophyta</taxon>
        <taxon>Tracheophyta</taxon>
        <taxon>Spermatophyta</taxon>
        <taxon>Magnoliopsida</taxon>
        <taxon>Ranunculales</taxon>
        <taxon>Circaeasteraceae</taxon>
        <taxon>Kingdonia</taxon>
    </lineage>
</organism>
<protein>
    <submittedName>
        <fullName evidence="2">Uncharacterized protein</fullName>
    </submittedName>
</protein>
<dbReference type="PANTHER" id="PTHR34268:SF8">
    <property type="entry name" value="FAE DOMAIN-CONTAINING PROTEIN"/>
    <property type="match status" value="1"/>
</dbReference>
<dbReference type="EMBL" id="JACGCM010000846">
    <property type="protein sequence ID" value="KAF6165512.1"/>
    <property type="molecule type" value="Genomic_DNA"/>
</dbReference>
<accession>A0A7J7NEV6</accession>
<comment type="caution">
    <text evidence="2">The sequence shown here is derived from an EMBL/GenBank/DDBJ whole genome shotgun (WGS) entry which is preliminary data.</text>
</comment>
<gene>
    <name evidence="2" type="ORF">GIB67_015835</name>
</gene>
<dbReference type="Proteomes" id="UP000541444">
    <property type="component" value="Unassembled WGS sequence"/>
</dbReference>
<sequence>MVLESNFDDMFVKVGMFLAVQALVYFILSNSSNVFSNKMRSLSFKASHSSSFRRVVSDISSGGEDSPSILSWGSQLWNQEPFVGDDVRS</sequence>
<evidence type="ECO:0000313" key="3">
    <source>
        <dbReference type="Proteomes" id="UP000541444"/>
    </source>
</evidence>